<sequence>MRTIFVMFDSLNREALEAYGGTAIRTPNFQRLADRAVTFDNHYCGSMPCMPARRDMHTGRLNFMHRPWGPLEPFDNSFARSMGEAGIYSHLVTDHMHYIENGGTGYCTQFESWEVVRGQEHDTAKALVQPPLDALAAQFDPRHYPLDKLPSDRPATLQTSDIIAWRRMRHAANTLFVKEEEDFPTPRVFASALEFLEMNKASTDFFLQIESFDPHEPFCAPERFHKEYATGRNGGVLDWPSYEKATDSPEDMAEIRANYAASVAECDYYLGRLLDWMDDNDAWGDTCLIVTTDHGFLLGEHEWWGKNKMPYYEEISHIPLLVWHPECADMGGERRRAVTQTPDLAATFLDLFGLPTPDEATGQSLLPALRGEREDDYRSVIFGMFAGPIGIADGSHVYYHYPVKTDGEGFNLYTLAPSHMVRMFNAEELAQAELVEGFDFTHGAPVLRVPMAPDNGEAGLEAVRNRPDRIQLFDLAADPGQSEPIEDAEVLARLRAEIAVHMKRHDAPSEIFDLYGLERRAAEAVA</sequence>
<organism evidence="4 5">
    <name type="scientific">Tropicimonas aquimaris</name>
    <dbReference type="NCBI Taxonomy" id="914152"/>
    <lineage>
        <taxon>Bacteria</taxon>
        <taxon>Pseudomonadati</taxon>
        <taxon>Pseudomonadota</taxon>
        <taxon>Alphaproteobacteria</taxon>
        <taxon>Rhodobacterales</taxon>
        <taxon>Roseobacteraceae</taxon>
        <taxon>Tropicimonas</taxon>
    </lineage>
</organism>
<proteinExistence type="predicted"/>
<feature type="domain" description="Sulfatase N-terminal" evidence="3">
    <location>
        <begin position="4"/>
        <end position="353"/>
    </location>
</feature>
<dbReference type="Gene3D" id="3.40.720.10">
    <property type="entry name" value="Alkaline Phosphatase, subunit A"/>
    <property type="match status" value="1"/>
</dbReference>
<dbReference type="PANTHER" id="PTHR45953">
    <property type="entry name" value="IDURONATE 2-SULFATASE"/>
    <property type="match status" value="1"/>
</dbReference>
<dbReference type="InterPro" id="IPR017850">
    <property type="entry name" value="Alkaline_phosphatase_core_sf"/>
</dbReference>
<dbReference type="InterPro" id="IPR000917">
    <property type="entry name" value="Sulfatase_N"/>
</dbReference>
<dbReference type="SUPFAM" id="SSF53649">
    <property type="entry name" value="Alkaline phosphatase-like"/>
    <property type="match status" value="1"/>
</dbReference>
<dbReference type="CDD" id="cd16148">
    <property type="entry name" value="sulfatase_like"/>
    <property type="match status" value="1"/>
</dbReference>
<evidence type="ECO:0000259" key="3">
    <source>
        <dbReference type="Pfam" id="PF00884"/>
    </source>
</evidence>
<protein>
    <submittedName>
        <fullName evidence="4">Sulfatase</fullName>
    </submittedName>
</protein>
<reference evidence="5" key="1">
    <citation type="journal article" date="2019" name="Int. J. Syst. Evol. Microbiol.">
        <title>The Global Catalogue of Microorganisms (GCM) 10K type strain sequencing project: providing services to taxonomists for standard genome sequencing and annotation.</title>
        <authorList>
            <consortium name="The Broad Institute Genomics Platform"/>
            <consortium name="The Broad Institute Genome Sequencing Center for Infectious Disease"/>
            <person name="Wu L."/>
            <person name="Ma J."/>
        </authorList>
    </citation>
    <scope>NUCLEOTIDE SEQUENCE [LARGE SCALE GENOMIC DNA]</scope>
    <source>
        <strain evidence="5">CCUG 60524</strain>
    </source>
</reference>
<dbReference type="EMBL" id="JBHTJT010000032">
    <property type="protein sequence ID" value="MFD0981012.1"/>
    <property type="molecule type" value="Genomic_DNA"/>
</dbReference>
<evidence type="ECO:0000313" key="5">
    <source>
        <dbReference type="Proteomes" id="UP001597108"/>
    </source>
</evidence>
<keyword evidence="2" id="KW-0378">Hydrolase</keyword>
<evidence type="ECO:0000256" key="2">
    <source>
        <dbReference type="ARBA" id="ARBA00022801"/>
    </source>
</evidence>
<keyword evidence="1" id="KW-0479">Metal-binding</keyword>
<evidence type="ECO:0000313" key="4">
    <source>
        <dbReference type="EMBL" id="MFD0981012.1"/>
    </source>
</evidence>
<dbReference type="Proteomes" id="UP001597108">
    <property type="component" value="Unassembled WGS sequence"/>
</dbReference>
<gene>
    <name evidence="4" type="ORF">ACFQ2S_15315</name>
</gene>
<dbReference type="PANTHER" id="PTHR45953:SF1">
    <property type="entry name" value="IDURONATE 2-SULFATASE"/>
    <property type="match status" value="1"/>
</dbReference>
<dbReference type="Pfam" id="PF00884">
    <property type="entry name" value="Sulfatase"/>
    <property type="match status" value="1"/>
</dbReference>
<keyword evidence="5" id="KW-1185">Reference proteome</keyword>
<evidence type="ECO:0000256" key="1">
    <source>
        <dbReference type="ARBA" id="ARBA00022723"/>
    </source>
</evidence>
<name>A0ABW3IS90_9RHOB</name>
<accession>A0ABW3IS90</accession>
<comment type="caution">
    <text evidence="4">The sequence shown here is derived from an EMBL/GenBank/DDBJ whole genome shotgun (WGS) entry which is preliminary data.</text>
</comment>
<dbReference type="RefSeq" id="WP_386075744.1">
    <property type="nucleotide sequence ID" value="NZ_JBHTJT010000032.1"/>
</dbReference>